<evidence type="ECO:0000313" key="2">
    <source>
        <dbReference type="Proteomes" id="UP001152519"/>
    </source>
</evidence>
<gene>
    <name evidence="1" type="ORF">SCOCK_490004</name>
</gene>
<comment type="caution">
    <text evidence="1">The sequence shown here is derived from an EMBL/GenBank/DDBJ whole genome shotgun (WGS) entry which is preliminary data.</text>
</comment>
<reference evidence="1" key="1">
    <citation type="submission" date="2021-05" db="EMBL/GenBank/DDBJ databases">
        <authorList>
            <person name="Arsene-Ploetze F."/>
        </authorList>
    </citation>
    <scope>NUCLEOTIDE SEQUENCE</scope>
    <source>
        <strain evidence="1">DSM 42138</strain>
    </source>
</reference>
<evidence type="ECO:0000313" key="1">
    <source>
        <dbReference type="EMBL" id="CAG6396891.1"/>
    </source>
</evidence>
<proteinExistence type="predicted"/>
<dbReference type="EMBL" id="CAJSLV010000080">
    <property type="protein sequence ID" value="CAG6396891.1"/>
    <property type="molecule type" value="Genomic_DNA"/>
</dbReference>
<name>A0A9W4DVW2_9ACTN</name>
<protein>
    <submittedName>
        <fullName evidence="1">Uncharacterized protein</fullName>
    </submittedName>
</protein>
<accession>A0A9W4DVW2</accession>
<dbReference type="Proteomes" id="UP001152519">
    <property type="component" value="Unassembled WGS sequence"/>
</dbReference>
<sequence>MRISETPYSMVSSQGSEFRARVKLRSIFFVWHSILWLY</sequence>
<organism evidence="1 2">
    <name type="scientific">Actinacidiphila cocklensis</name>
    <dbReference type="NCBI Taxonomy" id="887465"/>
    <lineage>
        <taxon>Bacteria</taxon>
        <taxon>Bacillati</taxon>
        <taxon>Actinomycetota</taxon>
        <taxon>Actinomycetes</taxon>
        <taxon>Kitasatosporales</taxon>
        <taxon>Streptomycetaceae</taxon>
        <taxon>Actinacidiphila</taxon>
    </lineage>
</organism>
<dbReference type="AlphaFoldDB" id="A0A9W4DVW2"/>
<keyword evidence="2" id="KW-1185">Reference proteome</keyword>